<evidence type="ECO:0000313" key="2">
    <source>
        <dbReference type="Proteomes" id="UP000799755"/>
    </source>
</evidence>
<keyword evidence="2" id="KW-1185">Reference proteome</keyword>
<evidence type="ECO:0000313" key="1">
    <source>
        <dbReference type="EMBL" id="KAF2472626.1"/>
    </source>
</evidence>
<proteinExistence type="predicted"/>
<organism evidence="1 2">
    <name type="scientific">Lindgomyces ingoldianus</name>
    <dbReference type="NCBI Taxonomy" id="673940"/>
    <lineage>
        <taxon>Eukaryota</taxon>
        <taxon>Fungi</taxon>
        <taxon>Dikarya</taxon>
        <taxon>Ascomycota</taxon>
        <taxon>Pezizomycotina</taxon>
        <taxon>Dothideomycetes</taxon>
        <taxon>Pleosporomycetidae</taxon>
        <taxon>Pleosporales</taxon>
        <taxon>Lindgomycetaceae</taxon>
        <taxon>Lindgomyces</taxon>
    </lineage>
</organism>
<dbReference type="EMBL" id="MU003502">
    <property type="protein sequence ID" value="KAF2472626.1"/>
    <property type="molecule type" value="Genomic_DNA"/>
</dbReference>
<name>A0ACB6R2F7_9PLEO</name>
<dbReference type="Proteomes" id="UP000799755">
    <property type="component" value="Unassembled WGS sequence"/>
</dbReference>
<accession>A0ACB6R2F7</accession>
<reference evidence="1" key="1">
    <citation type="journal article" date="2020" name="Stud. Mycol.">
        <title>101 Dothideomycetes genomes: a test case for predicting lifestyles and emergence of pathogens.</title>
        <authorList>
            <person name="Haridas S."/>
            <person name="Albert R."/>
            <person name="Binder M."/>
            <person name="Bloem J."/>
            <person name="Labutti K."/>
            <person name="Salamov A."/>
            <person name="Andreopoulos B."/>
            <person name="Baker S."/>
            <person name="Barry K."/>
            <person name="Bills G."/>
            <person name="Bluhm B."/>
            <person name="Cannon C."/>
            <person name="Castanera R."/>
            <person name="Culley D."/>
            <person name="Daum C."/>
            <person name="Ezra D."/>
            <person name="Gonzalez J."/>
            <person name="Henrissat B."/>
            <person name="Kuo A."/>
            <person name="Liang C."/>
            <person name="Lipzen A."/>
            <person name="Lutzoni F."/>
            <person name="Magnuson J."/>
            <person name="Mondo S."/>
            <person name="Nolan M."/>
            <person name="Ohm R."/>
            <person name="Pangilinan J."/>
            <person name="Park H.-J."/>
            <person name="Ramirez L."/>
            <person name="Alfaro M."/>
            <person name="Sun H."/>
            <person name="Tritt A."/>
            <person name="Yoshinaga Y."/>
            <person name="Zwiers L.-H."/>
            <person name="Turgeon B."/>
            <person name="Goodwin S."/>
            <person name="Spatafora J."/>
            <person name="Crous P."/>
            <person name="Grigoriev I."/>
        </authorList>
    </citation>
    <scope>NUCLEOTIDE SEQUENCE</scope>
    <source>
        <strain evidence="1">ATCC 200398</strain>
    </source>
</reference>
<protein>
    <submittedName>
        <fullName evidence="1">Uncharacterized protein</fullName>
    </submittedName>
</protein>
<comment type="caution">
    <text evidence="1">The sequence shown here is derived from an EMBL/GenBank/DDBJ whole genome shotgun (WGS) entry which is preliminary data.</text>
</comment>
<gene>
    <name evidence="1" type="ORF">BDR25DRAFT_353660</name>
</gene>
<sequence>MATEAQEAAPDCAQPMKRKEEWAESYIAYVAHSEESQECSLDPSGGKEAVFEIVRSVLGICFKPLTSCDYKIQSLGRALSWFIMLIAYPQPLLLSTRIQNGLTEDSQTVTARSYYLKGTREKQQQYHVNEVKLKQFPSVPHIPLVRRTLPTSDLLNSLLAYQLVSKTIIFPSHYFHA</sequence>